<proteinExistence type="predicted"/>
<comment type="caution">
    <text evidence="2">The sequence shown here is derived from an EMBL/GenBank/DDBJ whole genome shotgun (WGS) entry which is preliminary data.</text>
</comment>
<gene>
    <name evidence="2" type="ORF">HJ583_003980</name>
</gene>
<evidence type="ECO:0000313" key="2">
    <source>
        <dbReference type="EMBL" id="NSL54174.1"/>
    </source>
</evidence>
<accession>A0ABX2IHQ7</accession>
<reference evidence="2 3" key="1">
    <citation type="submission" date="2020-06" db="EMBL/GenBank/DDBJ databases">
        <title>Draft genome of Uliginosibacterium sp. IMCC34675.</title>
        <authorList>
            <person name="Song J."/>
        </authorList>
    </citation>
    <scope>NUCLEOTIDE SEQUENCE [LARGE SCALE GENOMIC DNA]</scope>
    <source>
        <strain evidence="2 3">IMCC34675</strain>
    </source>
</reference>
<dbReference type="RefSeq" id="WP_170020670.1">
    <property type="nucleotide sequence ID" value="NZ_JABCSC020000001.1"/>
</dbReference>
<evidence type="ECO:0000256" key="1">
    <source>
        <dbReference type="SAM" id="MobiDB-lite"/>
    </source>
</evidence>
<protein>
    <submittedName>
        <fullName evidence="2">Uncharacterized protein</fullName>
    </submittedName>
</protein>
<sequence length="46" mass="5330">MSHKEQRGNKETKKPASHSMKEKRELKHAKKHARDTPVIVPPHSPH</sequence>
<dbReference type="Proteomes" id="UP000778523">
    <property type="component" value="Unassembled WGS sequence"/>
</dbReference>
<feature type="compositionally biased region" description="Basic and acidic residues" evidence="1">
    <location>
        <begin position="1"/>
        <end position="25"/>
    </location>
</feature>
<keyword evidence="3" id="KW-1185">Reference proteome</keyword>
<evidence type="ECO:0000313" key="3">
    <source>
        <dbReference type="Proteomes" id="UP000778523"/>
    </source>
</evidence>
<dbReference type="EMBL" id="JABCSC020000001">
    <property type="protein sequence ID" value="NSL54174.1"/>
    <property type="molecule type" value="Genomic_DNA"/>
</dbReference>
<name>A0ABX2IHQ7_9RHOO</name>
<organism evidence="2 3">
    <name type="scientific">Uliginosibacterium aquaticum</name>
    <dbReference type="NCBI Taxonomy" id="2731212"/>
    <lineage>
        <taxon>Bacteria</taxon>
        <taxon>Pseudomonadati</taxon>
        <taxon>Pseudomonadota</taxon>
        <taxon>Betaproteobacteria</taxon>
        <taxon>Rhodocyclales</taxon>
        <taxon>Zoogloeaceae</taxon>
        <taxon>Uliginosibacterium</taxon>
    </lineage>
</organism>
<feature type="region of interest" description="Disordered" evidence="1">
    <location>
        <begin position="1"/>
        <end position="46"/>
    </location>
</feature>